<name>A0A7S3IAT7_9CILI</name>
<evidence type="ECO:0000256" key="1">
    <source>
        <dbReference type="ARBA" id="ARBA00006019"/>
    </source>
</evidence>
<evidence type="ECO:0000256" key="2">
    <source>
        <dbReference type="ARBA" id="ARBA00022499"/>
    </source>
</evidence>
<dbReference type="PROSITE" id="PS50069">
    <property type="entry name" value="CULLIN_2"/>
    <property type="match status" value="1"/>
</dbReference>
<dbReference type="Pfam" id="PF10557">
    <property type="entry name" value="Cullin_Nedd8"/>
    <property type="match status" value="1"/>
</dbReference>
<keyword evidence="3" id="KW-0832">Ubl conjugation</keyword>
<dbReference type="Gene3D" id="1.20.1310.10">
    <property type="entry name" value="Cullin Repeats"/>
    <property type="match status" value="4"/>
</dbReference>
<dbReference type="AlphaFoldDB" id="A0A7S3IAT7"/>
<dbReference type="InterPro" id="IPR016159">
    <property type="entry name" value="Cullin_repeat-like_dom_sf"/>
</dbReference>
<dbReference type="SUPFAM" id="SSF46785">
    <property type="entry name" value="Winged helix' DNA-binding domain"/>
    <property type="match status" value="1"/>
</dbReference>
<dbReference type="InterPro" id="IPR045093">
    <property type="entry name" value="Cullin"/>
</dbReference>
<dbReference type="PROSITE" id="PS01256">
    <property type="entry name" value="CULLIN_1"/>
    <property type="match status" value="1"/>
</dbReference>
<dbReference type="Gene3D" id="1.10.10.10">
    <property type="entry name" value="Winged helix-like DNA-binding domain superfamily/Winged helix DNA-binding domain"/>
    <property type="match status" value="1"/>
</dbReference>
<dbReference type="FunFam" id="1.20.1310.10:FF:000002">
    <property type="entry name" value="cullin-3 isoform X1"/>
    <property type="match status" value="1"/>
</dbReference>
<evidence type="ECO:0000256" key="4">
    <source>
        <dbReference type="PROSITE-ProRule" id="PRU00330"/>
    </source>
</evidence>
<dbReference type="GO" id="GO:0006511">
    <property type="term" value="P:ubiquitin-dependent protein catabolic process"/>
    <property type="evidence" value="ECO:0007669"/>
    <property type="project" value="InterPro"/>
</dbReference>
<dbReference type="FunFam" id="1.10.10.10:FF:000014">
    <property type="entry name" value="Cullin 1"/>
    <property type="match status" value="1"/>
</dbReference>
<protein>
    <recommendedName>
        <fullName evidence="6">Cullin family profile domain-containing protein</fullName>
    </recommendedName>
</protein>
<accession>A0A7S3IAT7</accession>
<evidence type="ECO:0000259" key="6">
    <source>
        <dbReference type="PROSITE" id="PS50069"/>
    </source>
</evidence>
<gene>
    <name evidence="7" type="ORF">FSAL1345_LOCUS820</name>
</gene>
<dbReference type="InterPro" id="IPR016157">
    <property type="entry name" value="Cullin_CS"/>
</dbReference>
<dbReference type="EMBL" id="HBIF01000957">
    <property type="protein sequence ID" value="CAE0317551.1"/>
    <property type="molecule type" value="Transcribed_RNA"/>
</dbReference>
<dbReference type="PANTHER" id="PTHR11932">
    <property type="entry name" value="CULLIN"/>
    <property type="match status" value="1"/>
</dbReference>
<dbReference type="GO" id="GO:0031625">
    <property type="term" value="F:ubiquitin protein ligase binding"/>
    <property type="evidence" value="ECO:0007669"/>
    <property type="project" value="InterPro"/>
</dbReference>
<dbReference type="Pfam" id="PF26557">
    <property type="entry name" value="Cullin_AB"/>
    <property type="match status" value="1"/>
</dbReference>
<sequence>MDQKKNPKKVPRIKPYRPQTNLLEQNYSEVLSEVVFSVQKIFKEESDSLQYQQLHQNVYNLVSSKKGEELYQGVCKVITENTQELSQHLVGVHEPQLLKTVFWLWNKHKTSMRYVADVMMYLDSVFVPQNNLNLIYVQGLKCFEESNFRDPQLGPKLKEMLIGEVMKDRQGQLIDQNIVKSVVNMLVELGVGSLSFYKKFFEEEFLLESQRFYQELSKEYLSNCSSEEVIGLVTQLYSKEKARVFSMLDASSEKPLLNLLIGILVEKNKKALIDLGLSKLISNSQVQELNKMFRLYCKAEGGLEEFKFGVSEYIVEKGSEIVNSPDCKTNPLGMILGILELRARFDLIVAKAFNSDPAMENTVKAAFENFINKTQRTAGALAAYLDRFFTKDIKGVSEYEIESQIEKVMIVFRYLRDKDVFENYYKLFLSKRLIEQKSLSEDAERYIVRQLKQECGQQYTSKIEGMLNDVQNSLNDSNTYRVPKLEVRVLTEAYWPIDKKLPIVVPQELYELSEVFVNKYTAEHTGRRLVFRNNLGTVQLKANLGKKAYELQVSTCQACVLLLYNSQDSISFESILETIKGDKQELAKHVLGLVKAKVLTKNSPRKELYESTVLDVNTRFASKLLRVKVPLLSSKIKPVEQVPSNVEQERKFVIQATAVRVMKSRRTLEHLQLVSEVVKLIQIRFTPEVKDIKNSIENLIERGYITRDQDNLKLYHYVA</sequence>
<comment type="similarity">
    <text evidence="1 4 5">Belongs to the cullin family.</text>
</comment>
<dbReference type="InterPro" id="IPR036388">
    <property type="entry name" value="WH-like_DNA-bd_sf"/>
</dbReference>
<keyword evidence="2" id="KW-1017">Isopeptide bond</keyword>
<dbReference type="SUPFAM" id="SSF75632">
    <property type="entry name" value="Cullin homology domain"/>
    <property type="match status" value="1"/>
</dbReference>
<dbReference type="InterPro" id="IPR001373">
    <property type="entry name" value="Cullin_N"/>
</dbReference>
<dbReference type="Gene3D" id="3.30.230.130">
    <property type="entry name" value="Cullin, Chain C, Domain 2"/>
    <property type="match status" value="1"/>
</dbReference>
<organism evidence="7">
    <name type="scientific">Fabrea salina</name>
    <dbReference type="NCBI Taxonomy" id="342563"/>
    <lineage>
        <taxon>Eukaryota</taxon>
        <taxon>Sar</taxon>
        <taxon>Alveolata</taxon>
        <taxon>Ciliophora</taxon>
        <taxon>Postciliodesmatophora</taxon>
        <taxon>Heterotrichea</taxon>
        <taxon>Heterotrichida</taxon>
        <taxon>Fabreidae</taxon>
        <taxon>Fabrea</taxon>
    </lineage>
</organism>
<evidence type="ECO:0000313" key="7">
    <source>
        <dbReference type="EMBL" id="CAE0317551.1"/>
    </source>
</evidence>
<dbReference type="InterPro" id="IPR016158">
    <property type="entry name" value="Cullin_homology"/>
</dbReference>
<evidence type="ECO:0000256" key="3">
    <source>
        <dbReference type="ARBA" id="ARBA00022843"/>
    </source>
</evidence>
<dbReference type="SMART" id="SM00884">
    <property type="entry name" value="Cullin_Nedd8"/>
    <property type="match status" value="1"/>
</dbReference>
<reference evidence="7" key="1">
    <citation type="submission" date="2021-01" db="EMBL/GenBank/DDBJ databases">
        <authorList>
            <person name="Corre E."/>
            <person name="Pelletier E."/>
            <person name="Niang G."/>
            <person name="Scheremetjew M."/>
            <person name="Finn R."/>
            <person name="Kale V."/>
            <person name="Holt S."/>
            <person name="Cochrane G."/>
            <person name="Meng A."/>
            <person name="Brown T."/>
            <person name="Cohen L."/>
        </authorList>
    </citation>
    <scope>NUCLEOTIDE SEQUENCE</scope>
</reference>
<dbReference type="InterPro" id="IPR036317">
    <property type="entry name" value="Cullin_homology_sf"/>
</dbReference>
<dbReference type="InterPro" id="IPR059120">
    <property type="entry name" value="Cullin-like_AB"/>
</dbReference>
<evidence type="ECO:0000256" key="5">
    <source>
        <dbReference type="RuleBase" id="RU003829"/>
    </source>
</evidence>
<dbReference type="SUPFAM" id="SSF74788">
    <property type="entry name" value="Cullin repeat-like"/>
    <property type="match status" value="1"/>
</dbReference>
<dbReference type="GO" id="GO:0031461">
    <property type="term" value="C:cullin-RING ubiquitin ligase complex"/>
    <property type="evidence" value="ECO:0007669"/>
    <property type="project" value="InterPro"/>
</dbReference>
<dbReference type="InterPro" id="IPR019559">
    <property type="entry name" value="Cullin_neddylation_domain"/>
</dbReference>
<dbReference type="Pfam" id="PF00888">
    <property type="entry name" value="Cullin"/>
    <property type="match status" value="1"/>
</dbReference>
<proteinExistence type="inferred from homology"/>
<dbReference type="SMART" id="SM00182">
    <property type="entry name" value="CULLIN"/>
    <property type="match status" value="1"/>
</dbReference>
<dbReference type="InterPro" id="IPR036390">
    <property type="entry name" value="WH_DNA-bd_sf"/>
</dbReference>
<feature type="domain" description="Cullin family profile" evidence="6">
    <location>
        <begin position="376"/>
        <end position="594"/>
    </location>
</feature>